<proteinExistence type="predicted"/>
<organism evidence="1 2">
    <name type="scientific">Araneus ventricosus</name>
    <name type="common">Orbweaver spider</name>
    <name type="synonym">Epeira ventricosa</name>
    <dbReference type="NCBI Taxonomy" id="182803"/>
    <lineage>
        <taxon>Eukaryota</taxon>
        <taxon>Metazoa</taxon>
        <taxon>Ecdysozoa</taxon>
        <taxon>Arthropoda</taxon>
        <taxon>Chelicerata</taxon>
        <taxon>Arachnida</taxon>
        <taxon>Araneae</taxon>
        <taxon>Araneomorphae</taxon>
        <taxon>Entelegynae</taxon>
        <taxon>Araneoidea</taxon>
        <taxon>Araneidae</taxon>
        <taxon>Araneus</taxon>
    </lineage>
</organism>
<evidence type="ECO:0000313" key="1">
    <source>
        <dbReference type="EMBL" id="GBO07302.1"/>
    </source>
</evidence>
<dbReference type="Proteomes" id="UP000499080">
    <property type="component" value="Unassembled WGS sequence"/>
</dbReference>
<dbReference type="EMBL" id="BGPR01033399">
    <property type="protein sequence ID" value="GBO07302.1"/>
    <property type="molecule type" value="Genomic_DNA"/>
</dbReference>
<gene>
    <name evidence="1" type="ORF">AVEN_119945_1</name>
</gene>
<keyword evidence="2" id="KW-1185">Reference proteome</keyword>
<accession>A0A4Y2U3W9</accession>
<reference evidence="1 2" key="1">
    <citation type="journal article" date="2019" name="Sci. Rep.">
        <title>Orb-weaving spider Araneus ventricosus genome elucidates the spidroin gene catalogue.</title>
        <authorList>
            <person name="Kono N."/>
            <person name="Nakamura H."/>
            <person name="Ohtoshi R."/>
            <person name="Moran D.A.P."/>
            <person name="Shinohara A."/>
            <person name="Yoshida Y."/>
            <person name="Fujiwara M."/>
            <person name="Mori M."/>
            <person name="Tomita M."/>
            <person name="Arakawa K."/>
        </authorList>
    </citation>
    <scope>NUCLEOTIDE SEQUENCE [LARGE SCALE GENOMIC DNA]</scope>
</reference>
<sequence length="102" mass="11811">MLIRLCASSTVPSLTSRPPLPPTFFGHPTILYTLVKLADFFEIPLLRYRDVQKTFSDSCKSRGPLNEFGLIYFRRLKDLLNSSYCWEGMIIAFPDFDRWTLG</sequence>
<dbReference type="AlphaFoldDB" id="A0A4Y2U3W9"/>
<name>A0A4Y2U3W9_ARAVE</name>
<protein>
    <submittedName>
        <fullName evidence="1">Uncharacterized protein</fullName>
    </submittedName>
</protein>
<evidence type="ECO:0000313" key="2">
    <source>
        <dbReference type="Proteomes" id="UP000499080"/>
    </source>
</evidence>
<comment type="caution">
    <text evidence="1">The sequence shown here is derived from an EMBL/GenBank/DDBJ whole genome shotgun (WGS) entry which is preliminary data.</text>
</comment>